<dbReference type="Gene3D" id="3.40.50.10330">
    <property type="entry name" value="Probable inorganic polyphosphate/atp-NAD kinase, domain 1"/>
    <property type="match status" value="1"/>
</dbReference>
<dbReference type="InterPro" id="IPR045540">
    <property type="entry name" value="YegS/DAGK_C"/>
</dbReference>
<keyword evidence="7 14" id="KW-0418">Kinase</keyword>
<keyword evidence="15" id="KW-1185">Reference proteome</keyword>
<evidence type="ECO:0000313" key="15">
    <source>
        <dbReference type="Proteomes" id="UP000280696"/>
    </source>
</evidence>
<keyword evidence="9" id="KW-0460">Magnesium</keyword>
<evidence type="ECO:0000256" key="12">
    <source>
        <dbReference type="ARBA" id="ARBA00023264"/>
    </source>
</evidence>
<name>A0A3A9AIJ4_9FIRM</name>
<evidence type="ECO:0000256" key="8">
    <source>
        <dbReference type="ARBA" id="ARBA00022840"/>
    </source>
</evidence>
<comment type="cofactor">
    <cofactor evidence="1">
        <name>Mg(2+)</name>
        <dbReference type="ChEBI" id="CHEBI:18420"/>
    </cofactor>
</comment>
<dbReference type="GO" id="GO:0046872">
    <property type="term" value="F:metal ion binding"/>
    <property type="evidence" value="ECO:0007669"/>
    <property type="project" value="UniProtKB-KW"/>
</dbReference>
<comment type="similarity">
    <text evidence="2">Belongs to the diacylglycerol/lipid kinase family.</text>
</comment>
<evidence type="ECO:0000256" key="3">
    <source>
        <dbReference type="ARBA" id="ARBA00022516"/>
    </source>
</evidence>
<dbReference type="Pfam" id="PF00781">
    <property type="entry name" value="DAGK_cat"/>
    <property type="match status" value="1"/>
</dbReference>
<keyword evidence="10" id="KW-0443">Lipid metabolism</keyword>
<accession>A0A3A9AIJ4</accession>
<dbReference type="PANTHER" id="PTHR12358">
    <property type="entry name" value="SPHINGOSINE KINASE"/>
    <property type="match status" value="1"/>
</dbReference>
<evidence type="ECO:0000259" key="13">
    <source>
        <dbReference type="PROSITE" id="PS50146"/>
    </source>
</evidence>
<dbReference type="GO" id="GO:0005886">
    <property type="term" value="C:plasma membrane"/>
    <property type="evidence" value="ECO:0007669"/>
    <property type="project" value="TreeGrafter"/>
</dbReference>
<dbReference type="PANTHER" id="PTHR12358:SF106">
    <property type="entry name" value="LIPID KINASE YEGS"/>
    <property type="match status" value="1"/>
</dbReference>
<dbReference type="Gene3D" id="2.60.200.40">
    <property type="match status" value="1"/>
</dbReference>
<evidence type="ECO:0000256" key="7">
    <source>
        <dbReference type="ARBA" id="ARBA00022777"/>
    </source>
</evidence>
<organism evidence="14 15">
    <name type="scientific">Parablautia intestinalis</name>
    <dbReference type="NCBI Taxonomy" id="2320100"/>
    <lineage>
        <taxon>Bacteria</taxon>
        <taxon>Bacillati</taxon>
        <taxon>Bacillota</taxon>
        <taxon>Clostridia</taxon>
        <taxon>Lachnospirales</taxon>
        <taxon>Lachnospiraceae</taxon>
        <taxon>Parablautia</taxon>
    </lineage>
</organism>
<dbReference type="InterPro" id="IPR017438">
    <property type="entry name" value="ATP-NAD_kinase_N"/>
</dbReference>
<evidence type="ECO:0000256" key="2">
    <source>
        <dbReference type="ARBA" id="ARBA00005983"/>
    </source>
</evidence>
<evidence type="ECO:0000256" key="6">
    <source>
        <dbReference type="ARBA" id="ARBA00022741"/>
    </source>
</evidence>
<dbReference type="GO" id="GO:0008654">
    <property type="term" value="P:phospholipid biosynthetic process"/>
    <property type="evidence" value="ECO:0007669"/>
    <property type="project" value="UniProtKB-KW"/>
</dbReference>
<dbReference type="AlphaFoldDB" id="A0A3A9AIJ4"/>
<sequence length="299" mass="33208">MEKKKMLFIYNPRAGKAKIRSNLLDIIDIFTKAGFEVVAYPTQSKGDGIKAVTERRFGYYDIIVCSGGDGTLDEVVTGMMQCDRRIPIGYVPAGSTNDFANSLHIPKNMIDAAQVIVSGESFGCDIGSFNDDIFVYIAAFGIFTDVSYETRQDVKNILGHMAYILEGMRRLSAIRAYEMRVESGEFSVEGEFLFGMITNSVSVGGFKNITGENVKLDDGEFEVTLIKRPSNAIELNLIMAALVNRNVNTDCMYCFKAKSLKVYSQEDIAWTLDGEFGGKHREVTIQNQKQALSIRIPGK</sequence>
<keyword evidence="8" id="KW-0067">ATP-binding</keyword>
<evidence type="ECO:0000256" key="9">
    <source>
        <dbReference type="ARBA" id="ARBA00022842"/>
    </source>
</evidence>
<dbReference type="PROSITE" id="PS50146">
    <property type="entry name" value="DAGK"/>
    <property type="match status" value="1"/>
</dbReference>
<dbReference type="SUPFAM" id="SSF111331">
    <property type="entry name" value="NAD kinase/diacylglycerol kinase-like"/>
    <property type="match status" value="1"/>
</dbReference>
<evidence type="ECO:0000313" key="14">
    <source>
        <dbReference type="EMBL" id="RKI90864.1"/>
    </source>
</evidence>
<dbReference type="Proteomes" id="UP000280696">
    <property type="component" value="Unassembled WGS sequence"/>
</dbReference>
<dbReference type="GO" id="GO:0004143">
    <property type="term" value="F:ATP-dependent diacylglycerol kinase activity"/>
    <property type="evidence" value="ECO:0007669"/>
    <property type="project" value="TreeGrafter"/>
</dbReference>
<dbReference type="RefSeq" id="WP_120470108.1">
    <property type="nucleotide sequence ID" value="NZ_CATJBT010000138.1"/>
</dbReference>
<protein>
    <submittedName>
        <fullName evidence="14">YegS/Rv2252/BmrU family lipid kinase</fullName>
    </submittedName>
</protein>
<evidence type="ECO:0000256" key="10">
    <source>
        <dbReference type="ARBA" id="ARBA00023098"/>
    </source>
</evidence>
<comment type="caution">
    <text evidence="14">The sequence shown here is derived from an EMBL/GenBank/DDBJ whole genome shotgun (WGS) entry which is preliminary data.</text>
</comment>
<dbReference type="InterPro" id="IPR001206">
    <property type="entry name" value="Diacylglycerol_kinase_cat_dom"/>
</dbReference>
<keyword evidence="11" id="KW-0594">Phospholipid biosynthesis</keyword>
<keyword evidence="6" id="KW-0547">Nucleotide-binding</keyword>
<feature type="domain" description="DAGKc" evidence="13">
    <location>
        <begin position="1"/>
        <end position="133"/>
    </location>
</feature>
<dbReference type="EMBL" id="RAYQ01000012">
    <property type="protein sequence ID" value="RKI90864.1"/>
    <property type="molecule type" value="Genomic_DNA"/>
</dbReference>
<reference evidence="14 15" key="1">
    <citation type="submission" date="2018-09" db="EMBL/GenBank/DDBJ databases">
        <title>Murine metabolic-syndrome-specific gut microbial biobank.</title>
        <authorList>
            <person name="Liu C."/>
        </authorList>
    </citation>
    <scope>NUCLEOTIDE SEQUENCE [LARGE SCALE GENOMIC DNA]</scope>
    <source>
        <strain evidence="14 15">0.1xD8-82</strain>
    </source>
</reference>
<keyword evidence="5" id="KW-0479">Metal-binding</keyword>
<dbReference type="InterPro" id="IPR005218">
    <property type="entry name" value="Diacylglycerol/lipid_kinase"/>
</dbReference>
<gene>
    <name evidence="14" type="ORF">D7V94_12145</name>
</gene>
<evidence type="ECO:0000256" key="4">
    <source>
        <dbReference type="ARBA" id="ARBA00022679"/>
    </source>
</evidence>
<proteinExistence type="inferred from homology"/>
<evidence type="ECO:0000256" key="11">
    <source>
        <dbReference type="ARBA" id="ARBA00023209"/>
    </source>
</evidence>
<dbReference type="GO" id="GO:0005524">
    <property type="term" value="F:ATP binding"/>
    <property type="evidence" value="ECO:0007669"/>
    <property type="project" value="UniProtKB-KW"/>
</dbReference>
<evidence type="ECO:0000256" key="5">
    <source>
        <dbReference type="ARBA" id="ARBA00022723"/>
    </source>
</evidence>
<keyword evidence="4" id="KW-0808">Transferase</keyword>
<dbReference type="OrthoDB" id="142078at2"/>
<evidence type="ECO:0000256" key="1">
    <source>
        <dbReference type="ARBA" id="ARBA00001946"/>
    </source>
</evidence>
<dbReference type="InterPro" id="IPR016064">
    <property type="entry name" value="NAD/diacylglycerol_kinase_sf"/>
</dbReference>
<dbReference type="InterPro" id="IPR050187">
    <property type="entry name" value="Lipid_Phosphate_FormReg"/>
</dbReference>
<dbReference type="SMART" id="SM00046">
    <property type="entry name" value="DAGKc"/>
    <property type="match status" value="1"/>
</dbReference>
<dbReference type="NCBIfam" id="TIGR00147">
    <property type="entry name" value="YegS/Rv2252/BmrU family lipid kinase"/>
    <property type="match status" value="1"/>
</dbReference>
<keyword evidence="12" id="KW-1208">Phospholipid metabolism</keyword>
<keyword evidence="3" id="KW-0444">Lipid biosynthesis</keyword>
<dbReference type="Pfam" id="PF19279">
    <property type="entry name" value="YegS_C"/>
    <property type="match status" value="1"/>
</dbReference>